<dbReference type="PANTHER" id="PTHR34547:SF1">
    <property type="entry name" value="YACP-LIKE NYN DOMAIN PROTEIN"/>
    <property type="match status" value="1"/>
</dbReference>
<dbReference type="AlphaFoldDB" id="B8AN78"/>
<dbReference type="Proteomes" id="UP000007015">
    <property type="component" value="Chromosome 3"/>
</dbReference>
<reference evidence="3 4" key="1">
    <citation type="journal article" date="2005" name="PLoS Biol.">
        <title>The genomes of Oryza sativa: a history of duplications.</title>
        <authorList>
            <person name="Yu J."/>
            <person name="Wang J."/>
            <person name="Lin W."/>
            <person name="Li S."/>
            <person name="Li H."/>
            <person name="Zhou J."/>
            <person name="Ni P."/>
            <person name="Dong W."/>
            <person name="Hu S."/>
            <person name="Zeng C."/>
            <person name="Zhang J."/>
            <person name="Zhang Y."/>
            <person name="Li R."/>
            <person name="Xu Z."/>
            <person name="Li S."/>
            <person name="Li X."/>
            <person name="Zheng H."/>
            <person name="Cong L."/>
            <person name="Lin L."/>
            <person name="Yin J."/>
            <person name="Geng J."/>
            <person name="Li G."/>
            <person name="Shi J."/>
            <person name="Liu J."/>
            <person name="Lv H."/>
            <person name="Li J."/>
            <person name="Wang J."/>
            <person name="Deng Y."/>
            <person name="Ran L."/>
            <person name="Shi X."/>
            <person name="Wang X."/>
            <person name="Wu Q."/>
            <person name="Li C."/>
            <person name="Ren X."/>
            <person name="Wang J."/>
            <person name="Wang X."/>
            <person name="Li D."/>
            <person name="Liu D."/>
            <person name="Zhang X."/>
            <person name="Ji Z."/>
            <person name="Zhao W."/>
            <person name="Sun Y."/>
            <person name="Zhang Z."/>
            <person name="Bao J."/>
            <person name="Han Y."/>
            <person name="Dong L."/>
            <person name="Ji J."/>
            <person name="Chen P."/>
            <person name="Wu S."/>
            <person name="Liu J."/>
            <person name="Xiao Y."/>
            <person name="Bu D."/>
            <person name="Tan J."/>
            <person name="Yang L."/>
            <person name="Ye C."/>
            <person name="Zhang J."/>
            <person name="Xu J."/>
            <person name="Zhou Y."/>
            <person name="Yu Y."/>
            <person name="Zhang B."/>
            <person name="Zhuang S."/>
            <person name="Wei H."/>
            <person name="Liu B."/>
            <person name="Lei M."/>
            <person name="Yu H."/>
            <person name="Li Y."/>
            <person name="Xu H."/>
            <person name="Wei S."/>
            <person name="He X."/>
            <person name="Fang L."/>
            <person name="Zhang Z."/>
            <person name="Zhang Y."/>
            <person name="Huang X."/>
            <person name="Su Z."/>
            <person name="Tong W."/>
            <person name="Li J."/>
            <person name="Tong Z."/>
            <person name="Li S."/>
            <person name="Ye J."/>
            <person name="Wang L."/>
            <person name="Fang L."/>
            <person name="Lei T."/>
            <person name="Chen C."/>
            <person name="Chen H."/>
            <person name="Xu Z."/>
            <person name="Li H."/>
            <person name="Huang H."/>
            <person name="Zhang F."/>
            <person name="Xu H."/>
            <person name="Li N."/>
            <person name="Zhao C."/>
            <person name="Li S."/>
            <person name="Dong L."/>
            <person name="Huang Y."/>
            <person name="Li L."/>
            <person name="Xi Y."/>
            <person name="Qi Q."/>
            <person name="Li W."/>
            <person name="Zhang B."/>
            <person name="Hu W."/>
            <person name="Zhang Y."/>
            <person name="Tian X."/>
            <person name="Jiao Y."/>
            <person name="Liang X."/>
            <person name="Jin J."/>
            <person name="Gao L."/>
            <person name="Zheng W."/>
            <person name="Hao B."/>
            <person name="Liu S."/>
            <person name="Wang W."/>
            <person name="Yuan L."/>
            <person name="Cao M."/>
            <person name="McDermott J."/>
            <person name="Samudrala R."/>
            <person name="Wang J."/>
            <person name="Wong G.K."/>
            <person name="Yang H."/>
        </authorList>
    </citation>
    <scope>NUCLEOTIDE SEQUENCE [LARGE SCALE GENOMIC DNA]</scope>
    <source>
        <strain evidence="4">cv. 93-11</strain>
    </source>
</reference>
<dbReference type="Pfam" id="PF05991">
    <property type="entry name" value="NYN_YacP"/>
    <property type="match status" value="1"/>
</dbReference>
<keyword evidence="1" id="KW-0175">Coiled coil</keyword>
<evidence type="ECO:0000313" key="3">
    <source>
        <dbReference type="EMBL" id="EEC76508.1"/>
    </source>
</evidence>
<organism evidence="3 4">
    <name type="scientific">Oryza sativa subsp. indica</name>
    <name type="common">Rice</name>
    <dbReference type="NCBI Taxonomy" id="39946"/>
    <lineage>
        <taxon>Eukaryota</taxon>
        <taxon>Viridiplantae</taxon>
        <taxon>Streptophyta</taxon>
        <taxon>Embryophyta</taxon>
        <taxon>Tracheophyta</taxon>
        <taxon>Spermatophyta</taxon>
        <taxon>Magnoliopsida</taxon>
        <taxon>Liliopsida</taxon>
        <taxon>Poales</taxon>
        <taxon>Poaceae</taxon>
        <taxon>BOP clade</taxon>
        <taxon>Oryzoideae</taxon>
        <taxon>Oryzeae</taxon>
        <taxon>Oryzinae</taxon>
        <taxon>Oryza</taxon>
        <taxon>Oryza sativa</taxon>
    </lineage>
</organism>
<dbReference type="InterPro" id="IPR010298">
    <property type="entry name" value="YacP-like"/>
</dbReference>
<keyword evidence="4" id="KW-1185">Reference proteome</keyword>
<protein>
    <submittedName>
        <fullName evidence="3">Uncharacterized protein</fullName>
    </submittedName>
</protein>
<feature type="region of interest" description="Disordered" evidence="2">
    <location>
        <begin position="20"/>
        <end position="42"/>
    </location>
</feature>
<proteinExistence type="predicted"/>
<dbReference type="PANTHER" id="PTHR34547">
    <property type="entry name" value="YACP-LIKE NYN DOMAIN PROTEIN"/>
    <property type="match status" value="1"/>
</dbReference>
<name>B8AN78_ORYSI</name>
<dbReference type="OMA" id="DRCQQHA"/>
<evidence type="ECO:0000256" key="1">
    <source>
        <dbReference type="SAM" id="Coils"/>
    </source>
</evidence>
<dbReference type="CDD" id="cd10912">
    <property type="entry name" value="PIN_YacP-like"/>
    <property type="match status" value="1"/>
</dbReference>
<gene>
    <name evidence="3" type="ORF">OsI_14278</name>
</gene>
<dbReference type="HOGENOM" id="CLU_071925_0_0_1"/>
<dbReference type="Gramene" id="BGIOSGA013917-TA">
    <property type="protein sequence ID" value="BGIOSGA013917-PA"/>
    <property type="gene ID" value="BGIOSGA013917"/>
</dbReference>
<accession>B8AN78</accession>
<evidence type="ECO:0000313" key="4">
    <source>
        <dbReference type="Proteomes" id="UP000007015"/>
    </source>
</evidence>
<evidence type="ECO:0000256" key="2">
    <source>
        <dbReference type="SAM" id="MobiDB-lite"/>
    </source>
</evidence>
<dbReference type="EMBL" id="CM000128">
    <property type="protein sequence ID" value="EEC76508.1"/>
    <property type="molecule type" value="Genomic_DNA"/>
</dbReference>
<sequence>MVGSAAYSAASAIVVVMAKGKGRGGRGGPSGANKVSERRPPRITSNVKQSLRILKFWKDYERRQTSGPQPATRYRKKKHKSGFGNASPVILVDGYNVCGYWGKLKKDFMNGRQEIARQMLIDELVSFSAVREIKVVVVFDAAASGLSTHKETYKGVDVVYSGDLSADSWIEKEVEALVADGCPKVWVVTSDALEQQLAHGEGALIWSSKRLVKEIKESEKELDEELKETRSTSLQGKLFQHKLKPKVVHALKDLRNKLEEEERRKR</sequence>
<feature type="coiled-coil region" evidence="1">
    <location>
        <begin position="208"/>
        <end position="264"/>
    </location>
</feature>
<dbReference type="STRING" id="39946.B8AN78"/>